<evidence type="ECO:0000256" key="1">
    <source>
        <dbReference type="ARBA" id="ARBA00008773"/>
    </source>
</evidence>
<dbReference type="GO" id="GO:0004553">
    <property type="term" value="F:hydrolase activity, hydrolyzing O-glycosyl compounds"/>
    <property type="evidence" value="ECO:0007669"/>
    <property type="project" value="InterPro"/>
</dbReference>
<reference evidence="9" key="2">
    <citation type="submission" date="2020-08" db="EMBL/GenBank/DDBJ databases">
        <title>Plant Genome Project.</title>
        <authorList>
            <person name="Zhang R.-G."/>
        </authorList>
    </citation>
    <scope>NUCLEOTIDE SEQUENCE</scope>
    <source>
        <strain evidence="9">Huo1</strain>
        <tissue evidence="9">Leaf</tissue>
    </source>
</reference>
<sequence>MASKTIPFLYLLMILMAKTDVDAVIGVNWGRESAQRLVPSQVVDLLLQNGVKEARIYTTMEDLLRAFVGSGIGLSLTVNDLTVLQDYNQCLKWVQRRSPYFNVSSVRRIYVGVYPFVFGLVNNKAGLKQHMKVMYNLQKALNDADWGRQIKVVFGHSSDELKPNITKPSEAEFLDEIKPEMEETIRFLELNSAPFVLDMIPPLDLEKYKLDPSFAFVGESTQVIKDVNGAVYTNIFDFMHDAFVWALIKLNATKVKTIVGQVGWPSDGYTRGNASTVERFFKGLLPYVSSNKGTPLRRGAPIDTYVHALTDENKMPNNFMRHLGIYHSNGKPKFKIDLMGLGRDIYPSSAKGIMRMPERWCVFNGNRTDYPMVEQQLKHACKNSDCSSVSPGSSCGDLSPNEIISFAFNMYFQFNFQDESACHFNGLSFITVENPSTSKCMFPIEVVRGQQENYSRPIPKAKGYHHSPNCVVSLFLVSLLGALFWN</sequence>
<dbReference type="SMART" id="SM00768">
    <property type="entry name" value="X8"/>
    <property type="match status" value="1"/>
</dbReference>
<keyword evidence="2 7" id="KW-0732">Signal</keyword>
<dbReference type="GO" id="GO:0005975">
    <property type="term" value="P:carbohydrate metabolic process"/>
    <property type="evidence" value="ECO:0007669"/>
    <property type="project" value="InterPro"/>
</dbReference>
<evidence type="ECO:0000256" key="7">
    <source>
        <dbReference type="SAM" id="SignalP"/>
    </source>
</evidence>
<dbReference type="OrthoDB" id="888856at2759"/>
<dbReference type="InterPro" id="IPR012946">
    <property type="entry name" value="X8"/>
</dbReference>
<dbReference type="PANTHER" id="PTHR32227">
    <property type="entry name" value="GLUCAN ENDO-1,3-BETA-GLUCOSIDASE BG1-RELATED-RELATED"/>
    <property type="match status" value="1"/>
</dbReference>
<protein>
    <recommendedName>
        <fullName evidence="8">X8 domain-containing protein</fullName>
    </recommendedName>
</protein>
<dbReference type="AlphaFoldDB" id="A0A8X9A4X0"/>
<gene>
    <name evidence="9" type="ORF">SASPL_111183</name>
</gene>
<keyword evidence="5" id="KW-0326">Glycosidase</keyword>
<comment type="similarity">
    <text evidence="1 6">Belongs to the glycosyl hydrolase 17 family.</text>
</comment>
<name>A0A8X9A4X0_SALSN</name>
<feature type="chain" id="PRO_5036479128" description="X8 domain-containing protein" evidence="7">
    <location>
        <begin position="24"/>
        <end position="486"/>
    </location>
</feature>
<keyword evidence="3" id="KW-0378">Hydrolase</keyword>
<evidence type="ECO:0000256" key="6">
    <source>
        <dbReference type="RuleBase" id="RU004335"/>
    </source>
</evidence>
<dbReference type="InterPro" id="IPR017853">
    <property type="entry name" value="GH"/>
</dbReference>
<dbReference type="EMBL" id="PNBA02000004">
    <property type="protein sequence ID" value="KAG6426944.1"/>
    <property type="molecule type" value="Genomic_DNA"/>
</dbReference>
<evidence type="ECO:0000259" key="8">
    <source>
        <dbReference type="SMART" id="SM00768"/>
    </source>
</evidence>
<evidence type="ECO:0000256" key="4">
    <source>
        <dbReference type="ARBA" id="ARBA00023157"/>
    </source>
</evidence>
<dbReference type="Proteomes" id="UP000298416">
    <property type="component" value="Unassembled WGS sequence"/>
</dbReference>
<evidence type="ECO:0000256" key="3">
    <source>
        <dbReference type="ARBA" id="ARBA00022801"/>
    </source>
</evidence>
<keyword evidence="10" id="KW-1185">Reference proteome</keyword>
<dbReference type="Pfam" id="PF00332">
    <property type="entry name" value="Glyco_hydro_17"/>
    <property type="match status" value="1"/>
</dbReference>
<dbReference type="Gene3D" id="3.20.20.80">
    <property type="entry name" value="Glycosidases"/>
    <property type="match status" value="1"/>
</dbReference>
<dbReference type="Gene3D" id="1.20.58.1040">
    <property type="match status" value="1"/>
</dbReference>
<dbReference type="InterPro" id="IPR044965">
    <property type="entry name" value="Glyco_hydro_17_plant"/>
</dbReference>
<comment type="caution">
    <text evidence="9">The sequence shown here is derived from an EMBL/GenBank/DDBJ whole genome shotgun (WGS) entry which is preliminary data.</text>
</comment>
<evidence type="ECO:0000256" key="5">
    <source>
        <dbReference type="ARBA" id="ARBA00023295"/>
    </source>
</evidence>
<evidence type="ECO:0000256" key="2">
    <source>
        <dbReference type="ARBA" id="ARBA00022729"/>
    </source>
</evidence>
<organism evidence="9">
    <name type="scientific">Salvia splendens</name>
    <name type="common">Scarlet sage</name>
    <dbReference type="NCBI Taxonomy" id="180675"/>
    <lineage>
        <taxon>Eukaryota</taxon>
        <taxon>Viridiplantae</taxon>
        <taxon>Streptophyta</taxon>
        <taxon>Embryophyta</taxon>
        <taxon>Tracheophyta</taxon>
        <taxon>Spermatophyta</taxon>
        <taxon>Magnoliopsida</taxon>
        <taxon>eudicotyledons</taxon>
        <taxon>Gunneridae</taxon>
        <taxon>Pentapetalae</taxon>
        <taxon>asterids</taxon>
        <taxon>lamiids</taxon>
        <taxon>Lamiales</taxon>
        <taxon>Lamiaceae</taxon>
        <taxon>Nepetoideae</taxon>
        <taxon>Mentheae</taxon>
        <taxon>Salviinae</taxon>
        <taxon>Salvia</taxon>
        <taxon>Salvia subgen. Calosphace</taxon>
        <taxon>core Calosphace</taxon>
    </lineage>
</organism>
<proteinExistence type="inferred from homology"/>
<feature type="signal peptide" evidence="7">
    <location>
        <begin position="1"/>
        <end position="23"/>
    </location>
</feature>
<dbReference type="SUPFAM" id="SSF51445">
    <property type="entry name" value="(Trans)glycosidases"/>
    <property type="match status" value="1"/>
</dbReference>
<accession>A0A8X9A4X0</accession>
<evidence type="ECO:0000313" key="9">
    <source>
        <dbReference type="EMBL" id="KAG6426944.1"/>
    </source>
</evidence>
<dbReference type="Pfam" id="PF07983">
    <property type="entry name" value="X8"/>
    <property type="match status" value="1"/>
</dbReference>
<evidence type="ECO:0000313" key="10">
    <source>
        <dbReference type="Proteomes" id="UP000298416"/>
    </source>
</evidence>
<feature type="domain" description="X8" evidence="8">
    <location>
        <begin position="359"/>
        <end position="442"/>
    </location>
</feature>
<dbReference type="InterPro" id="IPR000490">
    <property type="entry name" value="Glyco_hydro_17"/>
</dbReference>
<keyword evidence="4" id="KW-1015">Disulfide bond</keyword>
<reference evidence="9" key="1">
    <citation type="submission" date="2018-01" db="EMBL/GenBank/DDBJ databases">
        <authorList>
            <person name="Mao J.F."/>
        </authorList>
    </citation>
    <scope>NUCLEOTIDE SEQUENCE</scope>
    <source>
        <strain evidence="9">Huo1</strain>
        <tissue evidence="9">Leaf</tissue>
    </source>
</reference>